<organism evidence="1 2">
    <name type="scientific">Actinocrispum wychmicini</name>
    <dbReference type="NCBI Taxonomy" id="1213861"/>
    <lineage>
        <taxon>Bacteria</taxon>
        <taxon>Bacillati</taxon>
        <taxon>Actinomycetota</taxon>
        <taxon>Actinomycetes</taxon>
        <taxon>Pseudonocardiales</taxon>
        <taxon>Pseudonocardiaceae</taxon>
        <taxon>Actinocrispum</taxon>
    </lineage>
</organism>
<dbReference type="EMBL" id="SLWS01000010">
    <property type="protein sequence ID" value="TCO53541.1"/>
    <property type="molecule type" value="Genomic_DNA"/>
</dbReference>
<proteinExistence type="predicted"/>
<comment type="caution">
    <text evidence="1">The sequence shown here is derived from an EMBL/GenBank/DDBJ whole genome shotgun (WGS) entry which is preliminary data.</text>
</comment>
<protein>
    <submittedName>
        <fullName evidence="1">Uncharacterized protein</fullName>
    </submittedName>
</protein>
<dbReference type="OrthoDB" id="3699209at2"/>
<sequence>MITETDEIASALNYAADQWPDERNSRGKLLVHLIEEGHRALRKQREAAAAKRREAIRRSSGKYDDVYEEGYLEKLREDWPA</sequence>
<dbReference type="Proteomes" id="UP000295680">
    <property type="component" value="Unassembled WGS sequence"/>
</dbReference>
<evidence type="ECO:0000313" key="1">
    <source>
        <dbReference type="EMBL" id="TCO53541.1"/>
    </source>
</evidence>
<accession>A0A4R2J4C4</accession>
<keyword evidence="2" id="KW-1185">Reference proteome</keyword>
<evidence type="ECO:0000313" key="2">
    <source>
        <dbReference type="Proteomes" id="UP000295680"/>
    </source>
</evidence>
<dbReference type="RefSeq" id="WP_132123517.1">
    <property type="nucleotide sequence ID" value="NZ_SLWS01000010.1"/>
</dbReference>
<dbReference type="AlphaFoldDB" id="A0A4R2J4C4"/>
<name>A0A4R2J4C4_9PSEU</name>
<gene>
    <name evidence="1" type="ORF">EV192_110130</name>
</gene>
<reference evidence="1 2" key="1">
    <citation type="submission" date="2019-03" db="EMBL/GenBank/DDBJ databases">
        <title>Genomic Encyclopedia of Type Strains, Phase IV (KMG-IV): sequencing the most valuable type-strain genomes for metagenomic binning, comparative biology and taxonomic classification.</title>
        <authorList>
            <person name="Goeker M."/>
        </authorList>
    </citation>
    <scope>NUCLEOTIDE SEQUENCE [LARGE SCALE GENOMIC DNA]</scope>
    <source>
        <strain evidence="1 2">DSM 45934</strain>
    </source>
</reference>